<evidence type="ECO:0000256" key="5">
    <source>
        <dbReference type="SAM" id="Phobius"/>
    </source>
</evidence>
<protein>
    <submittedName>
        <fullName evidence="7">von Willebrand factor type A</fullName>
    </submittedName>
</protein>
<dbReference type="InterPro" id="IPR002035">
    <property type="entry name" value="VWF_A"/>
</dbReference>
<dbReference type="SMART" id="SM00327">
    <property type="entry name" value="VWA"/>
    <property type="match status" value="1"/>
</dbReference>
<keyword evidence="1" id="KW-1003">Cell membrane</keyword>
<evidence type="ECO:0000259" key="6">
    <source>
        <dbReference type="PROSITE" id="PS50234"/>
    </source>
</evidence>
<evidence type="ECO:0000256" key="4">
    <source>
        <dbReference type="ARBA" id="ARBA00023136"/>
    </source>
</evidence>
<dbReference type="eggNOG" id="COG2304">
    <property type="taxonomic scope" value="Bacteria"/>
</dbReference>
<proteinExistence type="predicted"/>
<feature type="transmembrane region" description="Helical" evidence="5">
    <location>
        <begin position="20"/>
        <end position="41"/>
    </location>
</feature>
<sequence length="335" mass="37869">MKPKYVRISLILYVVMNWLYSFSATEYWFIGIFITLYVLYIRRTFRVARQLNTSAWGVIPKFFLRSTYLALMLLALQGPLFGEGERNVATVGRDVYLLVDVSRSMDASDIVPTRLERVKYDIQQLADTLPSDRFGLILTASESFVLSPLTADHEAFKRFVQDVRTSIPARGGTDLCNALELARQKLLTDPSTRQSTKAIVLFSDGENFGPCDRAGLARLRTFGLPLITVGIGTESGSSIRAGRDFVRDDQRQIVRTRLNRSFLQSLASDGRGQYLEADAEGRYVNELAGMLRSLPGRTIDQNRVLIATNKYYYFLLAALGLLAFDLLVIIRTFWL</sequence>
<comment type="caution">
    <text evidence="7">The sequence shown here is derived from an EMBL/GenBank/DDBJ whole genome shotgun (WGS) entry which is preliminary data.</text>
</comment>
<evidence type="ECO:0000313" key="7">
    <source>
        <dbReference type="EMBL" id="CCH54083.1"/>
    </source>
</evidence>
<dbReference type="InterPro" id="IPR036465">
    <property type="entry name" value="vWFA_dom_sf"/>
</dbReference>
<evidence type="ECO:0000256" key="2">
    <source>
        <dbReference type="ARBA" id="ARBA00022692"/>
    </source>
</evidence>
<name>I2GJK8_9BACT</name>
<accession>I2GJK8</accession>
<feature type="transmembrane region" description="Helical" evidence="5">
    <location>
        <begin position="311"/>
        <end position="334"/>
    </location>
</feature>
<feature type="domain" description="VWFA" evidence="6">
    <location>
        <begin position="94"/>
        <end position="294"/>
    </location>
</feature>
<keyword evidence="3 5" id="KW-1133">Transmembrane helix</keyword>
<gene>
    <name evidence="7" type="ORF">BN8_03225</name>
</gene>
<keyword evidence="2 5" id="KW-0812">Transmembrane</keyword>
<evidence type="ECO:0000256" key="1">
    <source>
        <dbReference type="ARBA" id="ARBA00022475"/>
    </source>
</evidence>
<dbReference type="PANTHER" id="PTHR22550">
    <property type="entry name" value="SPORE GERMINATION PROTEIN"/>
    <property type="match status" value="1"/>
</dbReference>
<keyword evidence="8" id="KW-1185">Reference proteome</keyword>
<dbReference type="AlphaFoldDB" id="I2GJK8"/>
<dbReference type="EMBL" id="CAIT01000006">
    <property type="protein sequence ID" value="CCH54083.1"/>
    <property type="molecule type" value="Genomic_DNA"/>
</dbReference>
<dbReference type="InterPro" id="IPR050768">
    <property type="entry name" value="UPF0353/GerABKA_families"/>
</dbReference>
<dbReference type="PANTHER" id="PTHR22550:SF5">
    <property type="entry name" value="LEUCINE ZIPPER PROTEIN 4"/>
    <property type="match status" value="1"/>
</dbReference>
<evidence type="ECO:0000313" key="8">
    <source>
        <dbReference type="Proteomes" id="UP000009309"/>
    </source>
</evidence>
<keyword evidence="4 5" id="KW-0472">Membrane</keyword>
<reference evidence="7 8" key="1">
    <citation type="journal article" date="2012" name="J. Bacteriol.">
        <title>Genome Sequence of the Filamentous Bacterium Fibrisoma limi BUZ 3T.</title>
        <authorList>
            <person name="Filippini M."/>
            <person name="Qi W."/>
            <person name="Jaenicke S."/>
            <person name="Goesmann A."/>
            <person name="Smits T.H."/>
            <person name="Bagheri H.C."/>
        </authorList>
    </citation>
    <scope>NUCLEOTIDE SEQUENCE [LARGE SCALE GENOMIC DNA]</scope>
    <source>
        <strain evidence="8">BUZ 3T</strain>
    </source>
</reference>
<evidence type="ECO:0000256" key="3">
    <source>
        <dbReference type="ARBA" id="ARBA00022989"/>
    </source>
</evidence>
<organism evidence="7 8">
    <name type="scientific">Fibrisoma limi BUZ 3</name>
    <dbReference type="NCBI Taxonomy" id="1185876"/>
    <lineage>
        <taxon>Bacteria</taxon>
        <taxon>Pseudomonadati</taxon>
        <taxon>Bacteroidota</taxon>
        <taxon>Cytophagia</taxon>
        <taxon>Cytophagales</taxon>
        <taxon>Spirosomataceae</taxon>
        <taxon>Fibrisoma</taxon>
    </lineage>
</organism>
<dbReference type="Proteomes" id="UP000009309">
    <property type="component" value="Unassembled WGS sequence"/>
</dbReference>
<dbReference type="Gene3D" id="3.40.50.410">
    <property type="entry name" value="von Willebrand factor, type A domain"/>
    <property type="match status" value="1"/>
</dbReference>
<dbReference type="PROSITE" id="PS50234">
    <property type="entry name" value="VWFA"/>
    <property type="match status" value="1"/>
</dbReference>
<dbReference type="Pfam" id="PF13519">
    <property type="entry name" value="VWA_2"/>
    <property type="match status" value="1"/>
</dbReference>
<dbReference type="STRING" id="1185876.BN8_03225"/>
<dbReference type="SUPFAM" id="SSF53300">
    <property type="entry name" value="vWA-like"/>
    <property type="match status" value="1"/>
</dbReference>